<sequence>MLNSSPSTGRTAPASLPRSVARRTTHRVLRCVLAVGTALPFAVMASPSAHAAPAGTVARASTGTAAYAEFRVDGARIRTGPGSDYRIAGLGYRSHSVTAHCSRAPQTQEVWYYLTDNTTGVRGWSEQTVVYVEGPTPPC</sequence>
<gene>
    <name evidence="2" type="ORF">OHB35_00170</name>
    <name evidence="3" type="ORF">OHB35_53165</name>
</gene>
<dbReference type="EMBL" id="CP109135">
    <property type="protein sequence ID" value="WSD11760.1"/>
    <property type="molecule type" value="Genomic_DNA"/>
</dbReference>
<proteinExistence type="predicted"/>
<evidence type="ECO:0008006" key="5">
    <source>
        <dbReference type="Google" id="ProtNLM"/>
    </source>
</evidence>
<feature type="compositionally biased region" description="Polar residues" evidence="1">
    <location>
        <begin position="1"/>
        <end position="10"/>
    </location>
</feature>
<evidence type="ECO:0000313" key="4">
    <source>
        <dbReference type="Proteomes" id="UP001340816"/>
    </source>
</evidence>
<evidence type="ECO:0000256" key="1">
    <source>
        <dbReference type="SAM" id="MobiDB-lite"/>
    </source>
</evidence>
<keyword evidence="4" id="KW-1185">Reference proteome</keyword>
<dbReference type="Proteomes" id="UP001340816">
    <property type="component" value="Chromosome"/>
</dbReference>
<feature type="region of interest" description="Disordered" evidence="1">
    <location>
        <begin position="1"/>
        <end position="20"/>
    </location>
</feature>
<evidence type="ECO:0000313" key="3">
    <source>
        <dbReference type="EMBL" id="WSD21289.1"/>
    </source>
</evidence>
<dbReference type="RefSeq" id="WP_326757345.1">
    <property type="nucleotide sequence ID" value="NZ_CP109135.1"/>
</dbReference>
<accession>A0ABZ1H020</accession>
<name>A0ABZ1H020_STRPH</name>
<protein>
    <recommendedName>
        <fullName evidence="5">SH3b domain-containing protein</fullName>
    </recommendedName>
</protein>
<organism evidence="2 4">
    <name type="scientific">Streptomyces phaeochromogenes</name>
    <dbReference type="NCBI Taxonomy" id="1923"/>
    <lineage>
        <taxon>Bacteria</taxon>
        <taxon>Bacillati</taxon>
        <taxon>Actinomycetota</taxon>
        <taxon>Actinomycetes</taxon>
        <taxon>Kitasatosporales</taxon>
        <taxon>Streptomycetaceae</taxon>
        <taxon>Streptomyces</taxon>
        <taxon>Streptomyces phaeochromogenes group</taxon>
    </lineage>
</organism>
<reference evidence="2 4" key="1">
    <citation type="submission" date="2022-10" db="EMBL/GenBank/DDBJ databases">
        <title>The complete genomes of actinobacterial strains from the NBC collection.</title>
        <authorList>
            <person name="Joergensen T.S."/>
            <person name="Alvarez Arevalo M."/>
            <person name="Sterndorff E.B."/>
            <person name="Faurdal D."/>
            <person name="Vuksanovic O."/>
            <person name="Mourched A.-S."/>
            <person name="Charusanti P."/>
            <person name="Shaw S."/>
            <person name="Blin K."/>
            <person name="Weber T."/>
        </authorList>
    </citation>
    <scope>NUCLEOTIDE SEQUENCE [LARGE SCALE GENOMIC DNA]</scope>
    <source>
        <strain evidence="2 4">NBC 01752</strain>
    </source>
</reference>
<dbReference type="EMBL" id="CP109135">
    <property type="protein sequence ID" value="WSD21289.1"/>
    <property type="molecule type" value="Genomic_DNA"/>
</dbReference>
<evidence type="ECO:0000313" key="2">
    <source>
        <dbReference type="EMBL" id="WSD11760.1"/>
    </source>
</evidence>